<dbReference type="AlphaFoldDB" id="A0A2P4S8G9"/>
<name>A0A2P4S8G9_BAMTH</name>
<keyword evidence="3" id="KW-0413">Isomerase</keyword>
<accession>A0A2P4S8G9</accession>
<dbReference type="GO" id="GO:0047933">
    <property type="term" value="F:glucose-1,6-bisphosphate synthase activity"/>
    <property type="evidence" value="ECO:0007669"/>
    <property type="project" value="TreeGrafter"/>
</dbReference>
<dbReference type="OrthoDB" id="8300170at2759"/>
<keyword evidence="1" id="KW-0479">Metal-binding</keyword>
<proteinExistence type="predicted"/>
<dbReference type="PANTHER" id="PTHR45745">
    <property type="entry name" value="PHOSPHOMANNOMUTASE 45A"/>
    <property type="match status" value="1"/>
</dbReference>
<evidence type="ECO:0000313" key="5">
    <source>
        <dbReference type="Proteomes" id="UP000237246"/>
    </source>
</evidence>
<dbReference type="GO" id="GO:0016853">
    <property type="term" value="F:isomerase activity"/>
    <property type="evidence" value="ECO:0007669"/>
    <property type="project" value="UniProtKB-KW"/>
</dbReference>
<reference evidence="4 5" key="1">
    <citation type="submission" date="2018-01" db="EMBL/GenBank/DDBJ databases">
        <title>Comparison of the Chinese Bamboo Partridge and Red Junglefowl genome sequences highlights the importance of demography in genome evolution.</title>
        <authorList>
            <person name="Tiley G.P."/>
            <person name="Kimball R.T."/>
            <person name="Braun E.L."/>
            <person name="Burleigh J.G."/>
        </authorList>
    </citation>
    <scope>NUCLEOTIDE SEQUENCE [LARGE SCALE GENOMIC DNA]</scope>
    <source>
        <strain evidence="4">RTK389</strain>
        <tissue evidence="4">Blood</tissue>
    </source>
</reference>
<dbReference type="GO" id="GO:0005634">
    <property type="term" value="C:nucleus"/>
    <property type="evidence" value="ECO:0007669"/>
    <property type="project" value="TreeGrafter"/>
</dbReference>
<feature type="non-terminal residue" evidence="4">
    <location>
        <position position="1"/>
    </location>
</feature>
<dbReference type="GO" id="GO:0046872">
    <property type="term" value="F:metal ion binding"/>
    <property type="evidence" value="ECO:0007669"/>
    <property type="project" value="UniProtKB-KW"/>
</dbReference>
<dbReference type="EMBL" id="PPHD01084079">
    <property type="protein sequence ID" value="POI20395.1"/>
    <property type="molecule type" value="Genomic_DNA"/>
</dbReference>
<sequence>YGYHISKTSYFLCYDPPTIKRIFERLRNFDGPQSYPKFCGDYNILHVRDVTTGYDSSQPDKKSVSYKAFCRGASLFEEVES</sequence>
<evidence type="ECO:0000313" key="4">
    <source>
        <dbReference type="EMBL" id="POI20395.1"/>
    </source>
</evidence>
<keyword evidence="2" id="KW-0460">Magnesium</keyword>
<protein>
    <submittedName>
        <fullName evidence="4">Uncharacterized protein</fullName>
    </submittedName>
</protein>
<evidence type="ECO:0000256" key="1">
    <source>
        <dbReference type="ARBA" id="ARBA00022723"/>
    </source>
</evidence>
<dbReference type="PANTHER" id="PTHR45745:SF2">
    <property type="entry name" value="GLUCOSE 1,6-BISPHOSPHATE SYNTHASE"/>
    <property type="match status" value="1"/>
</dbReference>
<dbReference type="Proteomes" id="UP000237246">
    <property type="component" value="Unassembled WGS sequence"/>
</dbReference>
<comment type="caution">
    <text evidence="4">The sequence shown here is derived from an EMBL/GenBank/DDBJ whole genome shotgun (WGS) entry which is preliminary data.</text>
</comment>
<keyword evidence="5" id="KW-1185">Reference proteome</keyword>
<gene>
    <name evidence="4" type="ORF">CIB84_015858</name>
</gene>
<organism evidence="4 5">
    <name type="scientific">Bambusicola thoracicus</name>
    <name type="common">Chinese bamboo-partridge</name>
    <name type="synonym">Perdix thoracica</name>
    <dbReference type="NCBI Taxonomy" id="9083"/>
    <lineage>
        <taxon>Eukaryota</taxon>
        <taxon>Metazoa</taxon>
        <taxon>Chordata</taxon>
        <taxon>Craniata</taxon>
        <taxon>Vertebrata</taxon>
        <taxon>Euteleostomi</taxon>
        <taxon>Archelosauria</taxon>
        <taxon>Archosauria</taxon>
        <taxon>Dinosauria</taxon>
        <taxon>Saurischia</taxon>
        <taxon>Theropoda</taxon>
        <taxon>Coelurosauria</taxon>
        <taxon>Aves</taxon>
        <taxon>Neognathae</taxon>
        <taxon>Galloanserae</taxon>
        <taxon>Galliformes</taxon>
        <taxon>Phasianidae</taxon>
        <taxon>Perdicinae</taxon>
        <taxon>Bambusicola</taxon>
    </lineage>
</organism>
<evidence type="ECO:0000256" key="2">
    <source>
        <dbReference type="ARBA" id="ARBA00022842"/>
    </source>
</evidence>
<evidence type="ECO:0000256" key="3">
    <source>
        <dbReference type="ARBA" id="ARBA00023235"/>
    </source>
</evidence>